<protein>
    <submittedName>
        <fullName evidence="2">Carboxymuconolactone decarboxylase family protein</fullName>
    </submittedName>
</protein>
<dbReference type="Pfam" id="PF02627">
    <property type="entry name" value="CMD"/>
    <property type="match status" value="1"/>
</dbReference>
<dbReference type="PANTHER" id="PTHR34846:SF10">
    <property type="entry name" value="CYTOPLASMIC PROTEIN"/>
    <property type="match status" value="1"/>
</dbReference>
<reference evidence="2 3" key="1">
    <citation type="submission" date="2021-06" db="EMBL/GenBank/DDBJ databases">
        <title>Updating the genus Pseudomonas: Description of 43 new species and partition of the Pseudomonas putida group.</title>
        <authorList>
            <person name="Girard L."/>
            <person name="Lood C."/>
            <person name="Vandamme P."/>
            <person name="Rokni-Zadeh H."/>
            <person name="Van Noort V."/>
            <person name="Hofte M."/>
            <person name="Lavigne R."/>
            <person name="De Mot R."/>
        </authorList>
    </citation>
    <scope>NUCLEOTIDE SEQUENCE [LARGE SCALE GENOMIC DNA]</scope>
    <source>
        <strain evidence="2 3">COR58</strain>
    </source>
</reference>
<dbReference type="InterPro" id="IPR003779">
    <property type="entry name" value="CMD-like"/>
</dbReference>
<evidence type="ECO:0000313" key="3">
    <source>
        <dbReference type="Proteomes" id="UP000765224"/>
    </source>
</evidence>
<evidence type="ECO:0000259" key="1">
    <source>
        <dbReference type="Pfam" id="PF02627"/>
    </source>
</evidence>
<feature type="domain" description="Carboxymuconolactone decarboxylase-like" evidence="1">
    <location>
        <begin position="17"/>
        <end position="97"/>
    </location>
</feature>
<sequence>MPSNTQAVNLQHAMPQVFDSLAQVHVSLGAHDLAPSLVHLVHLRASQINQCGFCVKMHSREAREAQESNERLDRLIVWRHVSDFSAAERAALAWTEALTVLDPHTDYAPLRSALREHFNDGQIAALTGEIGMINLWNRLQVSRH</sequence>
<proteinExistence type="predicted"/>
<accession>A0ABS6PBP4</accession>
<evidence type="ECO:0000313" key="2">
    <source>
        <dbReference type="EMBL" id="MBV4457905.1"/>
    </source>
</evidence>
<name>A0ABS6PBP4_9PSED</name>
<dbReference type="Proteomes" id="UP000765224">
    <property type="component" value="Unassembled WGS sequence"/>
</dbReference>
<dbReference type="NCBIfam" id="TIGR00778">
    <property type="entry name" value="ahpD_dom"/>
    <property type="match status" value="1"/>
</dbReference>
<dbReference type="RefSeq" id="WP_217891536.1">
    <property type="nucleotide sequence ID" value="NZ_JAHSTS010000001.1"/>
</dbReference>
<gene>
    <name evidence="2" type="ORF">KVG96_08110</name>
</gene>
<comment type="caution">
    <text evidence="2">The sequence shown here is derived from an EMBL/GenBank/DDBJ whole genome shotgun (WGS) entry which is preliminary data.</text>
</comment>
<dbReference type="InterPro" id="IPR004675">
    <property type="entry name" value="AhpD_core"/>
</dbReference>
<dbReference type="PANTHER" id="PTHR34846">
    <property type="entry name" value="4-CARBOXYMUCONOLACTONE DECARBOXYLASE FAMILY PROTEIN (AFU_ORTHOLOGUE AFUA_6G11590)"/>
    <property type="match status" value="1"/>
</dbReference>
<organism evidence="2 3">
    <name type="scientific">Pseudomonas ekonensis</name>
    <dbReference type="NCBI Taxonomy" id="2842353"/>
    <lineage>
        <taxon>Bacteria</taxon>
        <taxon>Pseudomonadati</taxon>
        <taxon>Pseudomonadota</taxon>
        <taxon>Gammaproteobacteria</taxon>
        <taxon>Pseudomonadales</taxon>
        <taxon>Pseudomonadaceae</taxon>
        <taxon>Pseudomonas</taxon>
    </lineage>
</organism>
<keyword evidence="3" id="KW-1185">Reference proteome</keyword>
<dbReference type="EMBL" id="JAHSTS010000001">
    <property type="protein sequence ID" value="MBV4457905.1"/>
    <property type="molecule type" value="Genomic_DNA"/>
</dbReference>